<accession>A0ABS9XVS5</accession>
<proteinExistence type="predicted"/>
<dbReference type="EMBL" id="JALDAX010000030">
    <property type="protein sequence ID" value="MCI3246193.1"/>
    <property type="molecule type" value="Genomic_DNA"/>
</dbReference>
<sequence length="58" mass="6413">MDMSQFRAVDNLVKNADENWPTASRVFPEVTAAAPERNRDDSHVSPTVYALAEYTGNG</sequence>
<organism evidence="1 2">
    <name type="scientific">Streptomyces spinosisporus</name>
    <dbReference type="NCBI Taxonomy" id="2927582"/>
    <lineage>
        <taxon>Bacteria</taxon>
        <taxon>Bacillati</taxon>
        <taxon>Actinomycetota</taxon>
        <taxon>Actinomycetes</taxon>
        <taxon>Kitasatosporales</taxon>
        <taxon>Streptomycetaceae</taxon>
        <taxon>Streptomyces</taxon>
    </lineage>
</organism>
<dbReference type="Proteomes" id="UP001165270">
    <property type="component" value="Unassembled WGS sequence"/>
</dbReference>
<comment type="caution">
    <text evidence="1">The sequence shown here is derived from an EMBL/GenBank/DDBJ whole genome shotgun (WGS) entry which is preliminary data.</text>
</comment>
<evidence type="ECO:0000313" key="1">
    <source>
        <dbReference type="EMBL" id="MCI3246193.1"/>
    </source>
</evidence>
<name>A0ABS9XVS5_9ACTN</name>
<protein>
    <submittedName>
        <fullName evidence="1">Uncharacterized protein</fullName>
    </submittedName>
</protein>
<keyword evidence="2" id="KW-1185">Reference proteome</keyword>
<evidence type="ECO:0000313" key="2">
    <source>
        <dbReference type="Proteomes" id="UP001165270"/>
    </source>
</evidence>
<gene>
    <name evidence="1" type="ORF">MQN93_41530</name>
</gene>
<dbReference type="RefSeq" id="WP_016434086.1">
    <property type="nucleotide sequence ID" value="NZ_JALDAX010000030.1"/>
</dbReference>
<reference evidence="1" key="1">
    <citation type="submission" date="2022-03" db="EMBL/GenBank/DDBJ databases">
        <title>Streptomyces 7R015 and 7R016 isolated from Barleria lupulina in Thailand.</title>
        <authorList>
            <person name="Kanchanasin P."/>
            <person name="Phongsopitanun W."/>
            <person name="Tanasupawat S."/>
        </authorList>
    </citation>
    <scope>NUCLEOTIDE SEQUENCE</scope>
    <source>
        <strain evidence="1">7R016</strain>
    </source>
</reference>